<protein>
    <submittedName>
        <fullName evidence="1">Uncharacterized protein</fullName>
    </submittedName>
</protein>
<organism evidence="1 2">
    <name type="scientific">Gossypium schwendimanii</name>
    <name type="common">Cotton</name>
    <dbReference type="NCBI Taxonomy" id="34291"/>
    <lineage>
        <taxon>Eukaryota</taxon>
        <taxon>Viridiplantae</taxon>
        <taxon>Streptophyta</taxon>
        <taxon>Embryophyta</taxon>
        <taxon>Tracheophyta</taxon>
        <taxon>Spermatophyta</taxon>
        <taxon>Magnoliopsida</taxon>
        <taxon>eudicotyledons</taxon>
        <taxon>Gunneridae</taxon>
        <taxon>Pentapetalae</taxon>
        <taxon>rosids</taxon>
        <taxon>malvids</taxon>
        <taxon>Malvales</taxon>
        <taxon>Malvaceae</taxon>
        <taxon>Malvoideae</taxon>
        <taxon>Gossypium</taxon>
    </lineage>
</organism>
<sequence>EVGVISSWTNINQEWKLWLVLEIENQSIQTRTKPDLSYWAIWYNRNRIYHKGIRDKIRDMVVFINAYSLEIQQVGESTKLTPTQVCDKWEPPDDNIVKVNF</sequence>
<dbReference type="Proteomes" id="UP000593576">
    <property type="component" value="Unassembled WGS sequence"/>
</dbReference>
<reference evidence="1 2" key="1">
    <citation type="journal article" date="2019" name="Genome Biol. Evol.">
        <title>Insights into the evolution of the New World diploid cottons (Gossypium, subgenus Houzingenia) based on genome sequencing.</title>
        <authorList>
            <person name="Grover C.E."/>
            <person name="Arick M.A. 2nd"/>
            <person name="Thrash A."/>
            <person name="Conover J.L."/>
            <person name="Sanders W.S."/>
            <person name="Peterson D.G."/>
            <person name="Frelichowski J.E."/>
            <person name="Scheffler J.A."/>
            <person name="Scheffler B.E."/>
            <person name="Wendel J.F."/>
        </authorList>
    </citation>
    <scope>NUCLEOTIDE SEQUENCE [LARGE SCALE GENOMIC DNA]</scope>
    <source>
        <strain evidence="1">1</strain>
        <tissue evidence="1">Leaf</tissue>
    </source>
</reference>
<name>A0A7J9MPF2_GOSSC</name>
<evidence type="ECO:0000313" key="1">
    <source>
        <dbReference type="EMBL" id="MBA0873003.1"/>
    </source>
</evidence>
<proteinExistence type="predicted"/>
<feature type="non-terminal residue" evidence="1">
    <location>
        <position position="1"/>
    </location>
</feature>
<comment type="caution">
    <text evidence="1">The sequence shown here is derived from an EMBL/GenBank/DDBJ whole genome shotgun (WGS) entry which is preliminary data.</text>
</comment>
<gene>
    <name evidence="1" type="ORF">Goshw_025177</name>
</gene>
<evidence type="ECO:0000313" key="2">
    <source>
        <dbReference type="Proteomes" id="UP000593576"/>
    </source>
</evidence>
<dbReference type="AlphaFoldDB" id="A0A7J9MPF2"/>
<dbReference type="EMBL" id="JABFAF010000012">
    <property type="protein sequence ID" value="MBA0873003.1"/>
    <property type="molecule type" value="Genomic_DNA"/>
</dbReference>
<accession>A0A7J9MPF2</accession>
<keyword evidence="2" id="KW-1185">Reference proteome</keyword>
<dbReference type="OrthoDB" id="1001692at2759"/>